<keyword evidence="10" id="KW-0862">Zinc</keyword>
<keyword evidence="6 15" id="KW-0031">Aminopeptidase</keyword>
<comment type="similarity">
    <text evidence="3">Belongs to the peptidase M1 family.</text>
</comment>
<dbReference type="RefSeq" id="WP_345373207.1">
    <property type="nucleotide sequence ID" value="NZ_BAABJX010000045.1"/>
</dbReference>
<dbReference type="PANTHER" id="PTHR11533:SF174">
    <property type="entry name" value="PUROMYCIN-SENSITIVE AMINOPEPTIDASE-RELATED"/>
    <property type="match status" value="1"/>
</dbReference>
<dbReference type="SUPFAM" id="SSF55486">
    <property type="entry name" value="Metalloproteases ('zincins'), catalytic domain"/>
    <property type="match status" value="1"/>
</dbReference>
<dbReference type="GO" id="GO:0004177">
    <property type="term" value="F:aminopeptidase activity"/>
    <property type="evidence" value="ECO:0007669"/>
    <property type="project" value="UniProtKB-KW"/>
</dbReference>
<evidence type="ECO:0000256" key="6">
    <source>
        <dbReference type="ARBA" id="ARBA00022438"/>
    </source>
</evidence>
<feature type="chain" id="PRO_5046340859" description="Aminopeptidase N" evidence="12">
    <location>
        <begin position="22"/>
        <end position="857"/>
    </location>
</feature>
<keyword evidence="7" id="KW-0645">Protease</keyword>
<dbReference type="SUPFAM" id="SSF63737">
    <property type="entry name" value="Leukotriene A4 hydrolase N-terminal domain"/>
    <property type="match status" value="1"/>
</dbReference>
<dbReference type="Gene3D" id="2.60.40.1730">
    <property type="entry name" value="tricorn interacting facor f3 domain"/>
    <property type="match status" value="1"/>
</dbReference>
<dbReference type="InterPro" id="IPR045357">
    <property type="entry name" value="Aminopeptidase_N-like_N"/>
</dbReference>
<evidence type="ECO:0000256" key="11">
    <source>
        <dbReference type="ARBA" id="ARBA00023049"/>
    </source>
</evidence>
<keyword evidence="11" id="KW-0482">Metalloprotease</keyword>
<dbReference type="Pfam" id="PF17900">
    <property type="entry name" value="Peptidase_M1_N"/>
    <property type="match status" value="1"/>
</dbReference>
<evidence type="ECO:0000313" key="16">
    <source>
        <dbReference type="Proteomes" id="UP001500298"/>
    </source>
</evidence>
<keyword evidence="16" id="KW-1185">Reference proteome</keyword>
<evidence type="ECO:0000256" key="1">
    <source>
        <dbReference type="ARBA" id="ARBA00000098"/>
    </source>
</evidence>
<organism evidence="15 16">
    <name type="scientific">Algivirga pacifica</name>
    <dbReference type="NCBI Taxonomy" id="1162670"/>
    <lineage>
        <taxon>Bacteria</taxon>
        <taxon>Pseudomonadati</taxon>
        <taxon>Bacteroidota</taxon>
        <taxon>Cytophagia</taxon>
        <taxon>Cytophagales</taxon>
        <taxon>Flammeovirgaceae</taxon>
        <taxon>Algivirga</taxon>
    </lineage>
</organism>
<evidence type="ECO:0000256" key="5">
    <source>
        <dbReference type="ARBA" id="ARBA00015611"/>
    </source>
</evidence>
<evidence type="ECO:0000256" key="8">
    <source>
        <dbReference type="ARBA" id="ARBA00022723"/>
    </source>
</evidence>
<feature type="domain" description="Peptidase M1 membrane alanine aminopeptidase" evidence="13">
    <location>
        <begin position="251"/>
        <end position="459"/>
    </location>
</feature>
<keyword evidence="9" id="KW-0378">Hydrolase</keyword>
<evidence type="ECO:0000256" key="9">
    <source>
        <dbReference type="ARBA" id="ARBA00022801"/>
    </source>
</evidence>
<evidence type="ECO:0000259" key="13">
    <source>
        <dbReference type="Pfam" id="PF01433"/>
    </source>
</evidence>
<feature type="domain" description="Aminopeptidase N-like N-terminal" evidence="14">
    <location>
        <begin position="112"/>
        <end position="207"/>
    </location>
</feature>
<dbReference type="PANTHER" id="PTHR11533">
    <property type="entry name" value="PROTEASE M1 ZINC METALLOPROTEASE"/>
    <property type="match status" value="1"/>
</dbReference>
<comment type="caution">
    <text evidence="15">The sequence shown here is derived from an EMBL/GenBank/DDBJ whole genome shotgun (WGS) entry which is preliminary data.</text>
</comment>
<evidence type="ECO:0000256" key="3">
    <source>
        <dbReference type="ARBA" id="ARBA00010136"/>
    </source>
</evidence>
<sequence>MKYWISLFVLSLWLWGCTAQQDNETLQDVEMGVSKELAELRSEQLTGLSYHLQFSIPDLVSQPIEGMVTIKGRQNEPGFLILDFQEGASKIKQVSLNGQLKPYEFVNHHILIQNPNNQFELEIQFEAGETSLNRNEDYLYTLLVPDRASTLFPCFDQPDLKANFTLTLQTPKDWKVVSGGSVSKQSVENEGFVMHTFNKTKPISTYLFSFAAGEFKERQASYAGKTIHMYYRETDTEKVRKNVRDIFRQHFKSVEWMESYTGIPLPFEKIDIVLIPGFQYSGMEHVGAIQYRQSSLILDASATQTEQLNRASLIAHEVAHMWFGNLVTMKWFDDVWLKEVFANFMASKIVKPNFPKVDHDLRFLTEHQPEAYEEDRTKGANPIKQELDNLSNAGTLYGNIIYHKAPIVMRQLEKIIGQRQMVNGLRAYLKKYAYSNATWDDLINILDQYTDQDLESWSYAWVKKRGMPQINVESIRDKENEKYRLSIDMDSMYKDWVQFIRPAIIQKEGSHEIELFLNDSTKTYSYDDYFCVIPDISGYAYGYFQLDKKSRLHLQKYLHLLDNEMHRASALIMMWEEMLRGNVYPLSMIEMLERSIVTEQNSLTKELMLYYLKECFWQYLTADERKTVGLRLETMLWVDMQKNEEVHAKAALFHTYVGLVTSQKGTNRLVNIWKGNVKVKELELSERDSIYLTMEIAVRDVKYAQNILQQQLLKIQNPDEKRRFSFVLPALSSNEIVRDDFFRKLKQAENREVEPWVLTALYYLHHPLRGTTSHKYIKTALQLLPEIQRTGDIFFPAQWAEANLNYHKSIYVERLVHELLDAEDDLSPKLKDKLWQAADPLFRAVEIRKIIKQSKEN</sequence>
<name>A0ABP9DLW3_9BACT</name>
<comment type="cofactor">
    <cofactor evidence="2">
        <name>Zn(2+)</name>
        <dbReference type="ChEBI" id="CHEBI:29105"/>
    </cofactor>
</comment>
<dbReference type="PRINTS" id="PR00756">
    <property type="entry name" value="ALADIPTASE"/>
</dbReference>
<reference evidence="16" key="1">
    <citation type="journal article" date="2019" name="Int. J. Syst. Evol. Microbiol.">
        <title>The Global Catalogue of Microorganisms (GCM) 10K type strain sequencing project: providing services to taxonomists for standard genome sequencing and annotation.</title>
        <authorList>
            <consortium name="The Broad Institute Genomics Platform"/>
            <consortium name="The Broad Institute Genome Sequencing Center for Infectious Disease"/>
            <person name="Wu L."/>
            <person name="Ma J."/>
        </authorList>
    </citation>
    <scope>NUCLEOTIDE SEQUENCE [LARGE SCALE GENOMIC DNA]</scope>
    <source>
        <strain evidence="16">JCM 18326</strain>
    </source>
</reference>
<dbReference type="Gene3D" id="1.10.390.10">
    <property type="entry name" value="Neutral Protease Domain 2"/>
    <property type="match status" value="1"/>
</dbReference>
<accession>A0ABP9DLW3</accession>
<evidence type="ECO:0000256" key="7">
    <source>
        <dbReference type="ARBA" id="ARBA00022670"/>
    </source>
</evidence>
<dbReference type="InterPro" id="IPR001930">
    <property type="entry name" value="Peptidase_M1"/>
</dbReference>
<dbReference type="InterPro" id="IPR050344">
    <property type="entry name" value="Peptidase_M1_aminopeptidases"/>
</dbReference>
<gene>
    <name evidence="15" type="ORF">GCM10023331_29930</name>
</gene>
<comment type="catalytic activity">
    <reaction evidence="1">
        <text>Release of an N-terminal amino acid, Xaa-|-Yaa- from a peptide, amide or arylamide. Xaa is preferably Ala, but may be most amino acids including Pro (slow action). When a terminal hydrophobic residue is followed by a prolyl residue, the two may be released as an intact Xaa-Pro dipeptide.</text>
        <dbReference type="EC" id="3.4.11.2"/>
    </reaction>
</comment>
<evidence type="ECO:0000256" key="2">
    <source>
        <dbReference type="ARBA" id="ARBA00001947"/>
    </source>
</evidence>
<dbReference type="CDD" id="cd09602">
    <property type="entry name" value="M1_APN"/>
    <property type="match status" value="1"/>
</dbReference>
<dbReference type="Proteomes" id="UP001500298">
    <property type="component" value="Unassembled WGS sequence"/>
</dbReference>
<dbReference type="InterPro" id="IPR014782">
    <property type="entry name" value="Peptidase_M1_dom"/>
</dbReference>
<proteinExistence type="inferred from homology"/>
<evidence type="ECO:0000256" key="4">
    <source>
        <dbReference type="ARBA" id="ARBA00012564"/>
    </source>
</evidence>
<dbReference type="EMBL" id="BAABJX010000045">
    <property type="protein sequence ID" value="GAA4842852.1"/>
    <property type="molecule type" value="Genomic_DNA"/>
</dbReference>
<dbReference type="EC" id="3.4.11.2" evidence="4"/>
<dbReference type="InterPro" id="IPR027268">
    <property type="entry name" value="Peptidase_M4/M1_CTD_sf"/>
</dbReference>
<keyword evidence="12" id="KW-0732">Signal</keyword>
<evidence type="ECO:0000256" key="12">
    <source>
        <dbReference type="SAM" id="SignalP"/>
    </source>
</evidence>
<feature type="signal peptide" evidence="12">
    <location>
        <begin position="1"/>
        <end position="21"/>
    </location>
</feature>
<protein>
    <recommendedName>
        <fullName evidence="5">Aminopeptidase N</fullName>
        <ecNumber evidence="4">3.4.11.2</ecNumber>
    </recommendedName>
</protein>
<evidence type="ECO:0000259" key="14">
    <source>
        <dbReference type="Pfam" id="PF17900"/>
    </source>
</evidence>
<dbReference type="InterPro" id="IPR042097">
    <property type="entry name" value="Aminopeptidase_N-like_N_sf"/>
</dbReference>
<dbReference type="Pfam" id="PF01433">
    <property type="entry name" value="Peptidase_M1"/>
    <property type="match status" value="1"/>
</dbReference>
<evidence type="ECO:0000256" key="10">
    <source>
        <dbReference type="ARBA" id="ARBA00022833"/>
    </source>
</evidence>
<keyword evidence="8" id="KW-0479">Metal-binding</keyword>
<evidence type="ECO:0000313" key="15">
    <source>
        <dbReference type="EMBL" id="GAA4842852.1"/>
    </source>
</evidence>